<feature type="compositionally biased region" description="Basic and acidic residues" evidence="1">
    <location>
        <begin position="367"/>
        <end position="413"/>
    </location>
</feature>
<dbReference type="Gene3D" id="3.40.50.790">
    <property type="match status" value="1"/>
</dbReference>
<dbReference type="EMBL" id="GGEC01082348">
    <property type="protein sequence ID" value="MBX62832.1"/>
    <property type="molecule type" value="Transcribed_RNA"/>
</dbReference>
<dbReference type="GO" id="GO:0003723">
    <property type="term" value="F:RNA binding"/>
    <property type="evidence" value="ECO:0007669"/>
    <property type="project" value="InterPro"/>
</dbReference>
<proteinExistence type="predicted"/>
<reference evidence="2" key="1">
    <citation type="submission" date="2018-02" db="EMBL/GenBank/DDBJ databases">
        <title>Rhizophora mucronata_Transcriptome.</title>
        <authorList>
            <person name="Meera S.P."/>
            <person name="Sreeshan A."/>
            <person name="Augustine A."/>
        </authorList>
    </citation>
    <scope>NUCLEOTIDE SEQUENCE</scope>
    <source>
        <tissue evidence="2">Leaf</tissue>
    </source>
</reference>
<dbReference type="SUPFAM" id="SSF56808">
    <property type="entry name" value="Ribosomal protein L1"/>
    <property type="match status" value="1"/>
</dbReference>
<dbReference type="InterPro" id="IPR028364">
    <property type="entry name" value="Ribosomal_uL1/biogenesis"/>
</dbReference>
<dbReference type="Pfam" id="PF00687">
    <property type="entry name" value="Ribosomal_L1"/>
    <property type="match status" value="1"/>
</dbReference>
<name>A0A2P2Q789_RHIMU</name>
<dbReference type="FunFam" id="3.40.50.790:FF:000012">
    <property type="entry name" value="Ribosomal protein L1p/L10e family"/>
    <property type="match status" value="1"/>
</dbReference>
<feature type="compositionally biased region" description="Low complexity" evidence="1">
    <location>
        <begin position="6"/>
        <end position="20"/>
    </location>
</feature>
<evidence type="ECO:0000313" key="2">
    <source>
        <dbReference type="EMBL" id="MBX62832.1"/>
    </source>
</evidence>
<dbReference type="PANTHER" id="PTHR23105">
    <property type="entry name" value="RIBOSOMAL PROTEIN L7AE FAMILY MEMBER"/>
    <property type="match status" value="1"/>
</dbReference>
<evidence type="ECO:0000256" key="1">
    <source>
        <dbReference type="SAM" id="MobiDB-lite"/>
    </source>
</evidence>
<sequence>MDTSTEKLPSTSPTTTTGVSLKTARRAINALLKWRAEKSKTQKPQLLEEDEFVYLVLSLKKIPQKGDGLRRINAHKISLPNPLINSPDDNSQLCLVIDDRPKSGLSKDAAKKKIENESIPISKIIKISKLKTDYRPFESKRKLCDSFDLFLADKRVIPVLPKLLGKQFFKKKKIPVGVDLKHQNWKEQIERVCRSALLFLGTGTCSVVKIGKVSMNREDIVKNVVAAINGIADMVPRKWDGIRSLHLKLLDSLALPLYQAVPDLKLKIETSKEENEMVVGAFGSKENKEAKTEKNNKKKKGRIHEVMYMDNKLDWDENLDHDELGTDNAGEINGGYESDEMGGGDLESNKRKKGVKGNWESSVKKLSKLEGEDGKKLKQKRDEVKNEDGLKPRKKQKQDVLKLKNGEEKLKDKSLKKKRLAA</sequence>
<dbReference type="InterPro" id="IPR023674">
    <property type="entry name" value="Ribosomal_uL1-like"/>
</dbReference>
<dbReference type="CDD" id="cd00403">
    <property type="entry name" value="Ribosomal_L1"/>
    <property type="match status" value="1"/>
</dbReference>
<protein>
    <submittedName>
        <fullName evidence="2">Uncharacterized protein MANES_01G152900</fullName>
    </submittedName>
</protein>
<dbReference type="InterPro" id="IPR016095">
    <property type="entry name" value="Ribosomal_uL1_3-a/b-sand"/>
</dbReference>
<feature type="region of interest" description="Disordered" evidence="1">
    <location>
        <begin position="1"/>
        <end position="20"/>
    </location>
</feature>
<organism evidence="2">
    <name type="scientific">Rhizophora mucronata</name>
    <name type="common">Asiatic mangrove</name>
    <dbReference type="NCBI Taxonomy" id="61149"/>
    <lineage>
        <taxon>Eukaryota</taxon>
        <taxon>Viridiplantae</taxon>
        <taxon>Streptophyta</taxon>
        <taxon>Embryophyta</taxon>
        <taxon>Tracheophyta</taxon>
        <taxon>Spermatophyta</taxon>
        <taxon>Magnoliopsida</taxon>
        <taxon>eudicotyledons</taxon>
        <taxon>Gunneridae</taxon>
        <taxon>Pentapetalae</taxon>
        <taxon>rosids</taxon>
        <taxon>fabids</taxon>
        <taxon>Malpighiales</taxon>
        <taxon>Rhizophoraceae</taxon>
        <taxon>Rhizophora</taxon>
    </lineage>
</organism>
<dbReference type="InterPro" id="IPR050257">
    <property type="entry name" value="eL8/uL1-like"/>
</dbReference>
<accession>A0A2P2Q789</accession>
<dbReference type="AlphaFoldDB" id="A0A2P2Q789"/>
<feature type="region of interest" description="Disordered" evidence="1">
    <location>
        <begin position="319"/>
        <end position="422"/>
    </location>
</feature>